<keyword evidence="6" id="KW-0564">Palmitate</keyword>
<comment type="subcellular location">
    <subcellularLocation>
        <location evidence="1">Membrane</location>
        <topology evidence="1">Lipid-anchor</topology>
    </subcellularLocation>
</comment>
<keyword evidence="5" id="KW-0472">Membrane</keyword>
<feature type="domain" description="Spore germination GerAC-like C-terminal" evidence="8">
    <location>
        <begin position="203"/>
        <end position="364"/>
    </location>
</feature>
<dbReference type="RefSeq" id="WP_128212190.1">
    <property type="nucleotide sequence ID" value="NZ_CP025746.1"/>
</dbReference>
<keyword evidence="7" id="KW-0449">Lipoprotein</keyword>
<dbReference type="InterPro" id="IPR046953">
    <property type="entry name" value="Spore_GerAC-like_C"/>
</dbReference>
<evidence type="ECO:0000256" key="2">
    <source>
        <dbReference type="ARBA" id="ARBA00007886"/>
    </source>
</evidence>
<dbReference type="NCBIfam" id="TIGR02887">
    <property type="entry name" value="spore_ger_x_C"/>
    <property type="match status" value="1"/>
</dbReference>
<protein>
    <submittedName>
        <fullName evidence="10">Ger(X)C family spore germination protein</fullName>
    </submittedName>
</protein>
<keyword evidence="11" id="KW-1185">Reference proteome</keyword>
<dbReference type="PANTHER" id="PTHR35789">
    <property type="entry name" value="SPORE GERMINATION PROTEIN B3"/>
    <property type="match status" value="1"/>
</dbReference>
<evidence type="ECO:0000256" key="5">
    <source>
        <dbReference type="ARBA" id="ARBA00023136"/>
    </source>
</evidence>
<dbReference type="Gene3D" id="3.30.300.210">
    <property type="entry name" value="Nutrient germinant receptor protein C, domain 3"/>
    <property type="match status" value="1"/>
</dbReference>
<dbReference type="GO" id="GO:0009847">
    <property type="term" value="P:spore germination"/>
    <property type="evidence" value="ECO:0007669"/>
    <property type="project" value="InterPro"/>
</dbReference>
<dbReference type="InterPro" id="IPR008844">
    <property type="entry name" value="Spore_GerAC-like"/>
</dbReference>
<evidence type="ECO:0000256" key="1">
    <source>
        <dbReference type="ARBA" id="ARBA00004635"/>
    </source>
</evidence>
<dbReference type="PANTHER" id="PTHR35789:SF1">
    <property type="entry name" value="SPORE GERMINATION PROTEIN B3"/>
    <property type="match status" value="1"/>
</dbReference>
<dbReference type="GO" id="GO:0016020">
    <property type="term" value="C:membrane"/>
    <property type="evidence" value="ECO:0007669"/>
    <property type="project" value="UniProtKB-SubCell"/>
</dbReference>
<reference evidence="10 11" key="1">
    <citation type="submission" date="2018-01" db="EMBL/GenBank/DDBJ databases">
        <title>Genome Sequencing and Assembly of Anaerobacter polyendosporus strain CT4.</title>
        <authorList>
            <person name="Tachaapaikoon C."/>
            <person name="Sutheeworapong S."/>
            <person name="Jenjaroenpun P."/>
            <person name="Wongsurawat T."/>
            <person name="Nookeaw I."/>
            <person name="Cheawchanlertfa P."/>
            <person name="Kosugi A."/>
            <person name="Cheevadhanarak S."/>
            <person name="Ratanakhanokchai K."/>
        </authorList>
    </citation>
    <scope>NUCLEOTIDE SEQUENCE [LARGE SCALE GENOMIC DNA]</scope>
    <source>
        <strain evidence="10 11">CT4</strain>
    </source>
</reference>
<feature type="domain" description="Spore germination protein N-terminal" evidence="9">
    <location>
        <begin position="28"/>
        <end position="195"/>
    </location>
</feature>
<sequence>MRKSKVVFIIIAAFILVISFIGSEGELVENLELLAGVGADVEKKGGEITYVVPLLTYSAGKGEELVPSILTGKANTIGETREDRQLESDKKLSLGVGRVYVMSEEAARTGIRQFIDMNMNNAFYNDRTVCVVCKGKAKDMLSYKIPDVSSSVEFIEGMIKNLKEFNFFSMQYTTNDIIVRLDAEGREVLLPYIEIVDDKIKTTGIAIFEDDKMVAKANIREAKVINMLKENKVKGIITLQQDSKQYINVFCKTKRKIKCTKEDGRYKFTIDLKVSGEIISNELYRNVNTKKKYMKNLEEDLKDKIEIQCNSLINDIHRKYGVDVLDLGRVAAATHGRNTGIDWNKVVSDSDIKINVKVKIKSLGRGDY</sequence>
<dbReference type="Pfam" id="PF05504">
    <property type="entry name" value="Spore_GerAC"/>
    <property type="match status" value="1"/>
</dbReference>
<evidence type="ECO:0000313" key="10">
    <source>
        <dbReference type="EMBL" id="QAA31376.1"/>
    </source>
</evidence>
<evidence type="ECO:0000256" key="3">
    <source>
        <dbReference type="ARBA" id="ARBA00022544"/>
    </source>
</evidence>
<evidence type="ECO:0000313" key="11">
    <source>
        <dbReference type="Proteomes" id="UP000286268"/>
    </source>
</evidence>
<dbReference type="InterPro" id="IPR057336">
    <property type="entry name" value="GerAC_N"/>
</dbReference>
<dbReference type="OrthoDB" id="1949745at2"/>
<keyword evidence="3" id="KW-0309">Germination</keyword>
<dbReference type="AlphaFoldDB" id="A0A3R5U825"/>
<proteinExistence type="inferred from homology"/>
<evidence type="ECO:0000259" key="8">
    <source>
        <dbReference type="Pfam" id="PF05504"/>
    </source>
</evidence>
<keyword evidence="4" id="KW-0732">Signal</keyword>
<dbReference type="InterPro" id="IPR038501">
    <property type="entry name" value="Spore_GerAC_C_sf"/>
</dbReference>
<gene>
    <name evidence="10" type="ORF">C1I91_06815</name>
</gene>
<accession>A0A3R5U825</accession>
<evidence type="ECO:0000259" key="9">
    <source>
        <dbReference type="Pfam" id="PF25198"/>
    </source>
</evidence>
<comment type="similarity">
    <text evidence="2">Belongs to the GerABKC lipoprotein family.</text>
</comment>
<organism evidence="10 11">
    <name type="scientific">Clostridium manihotivorum</name>
    <dbReference type="NCBI Taxonomy" id="2320868"/>
    <lineage>
        <taxon>Bacteria</taxon>
        <taxon>Bacillati</taxon>
        <taxon>Bacillota</taxon>
        <taxon>Clostridia</taxon>
        <taxon>Eubacteriales</taxon>
        <taxon>Clostridiaceae</taxon>
        <taxon>Clostridium</taxon>
    </lineage>
</organism>
<name>A0A3R5U825_9CLOT</name>
<evidence type="ECO:0000256" key="6">
    <source>
        <dbReference type="ARBA" id="ARBA00023139"/>
    </source>
</evidence>
<dbReference type="EMBL" id="CP025746">
    <property type="protein sequence ID" value="QAA31376.1"/>
    <property type="molecule type" value="Genomic_DNA"/>
</dbReference>
<dbReference type="Proteomes" id="UP000286268">
    <property type="component" value="Chromosome"/>
</dbReference>
<dbReference type="Pfam" id="PF25198">
    <property type="entry name" value="Spore_GerAC_N"/>
    <property type="match status" value="1"/>
</dbReference>
<dbReference type="KEGG" id="cmah:C1I91_06815"/>
<evidence type="ECO:0000256" key="4">
    <source>
        <dbReference type="ARBA" id="ARBA00022729"/>
    </source>
</evidence>
<evidence type="ECO:0000256" key="7">
    <source>
        <dbReference type="ARBA" id="ARBA00023288"/>
    </source>
</evidence>